<dbReference type="PROSITE" id="PS50267">
    <property type="entry name" value="NA_NEUROTRAN_SYMP_3"/>
    <property type="match status" value="1"/>
</dbReference>
<sequence>MAWVEPEGVFLIPYVLIALIGGIPIFFLEISLGQFMKAGSINVWNICPLFKGEQPWQLLCDPRGPLPFSTPGTKMFVGVEGFITGLLDLLPASYYFRFQREISVALCCTICFVIDLSMVTDGGMYVFQLFDYYSASGTTLLWQAFWECVVVAWVYGADRFMDDVACMIGYRPCPWMKWCWSFFTPLVCMGIFIFNVVYHEPLVYNNTYVYPWWGEAVGWAFALSSMLCVPLHLLGCLLRAKGTMAEVSAPCLPLSTPPPLGPNRTSRVPILPAARTGARDTLDGV</sequence>
<evidence type="ECO:0000256" key="2">
    <source>
        <dbReference type="ARBA" id="ARBA00022448"/>
    </source>
</evidence>
<evidence type="ECO:0000256" key="4">
    <source>
        <dbReference type="ARBA" id="ARBA00022989"/>
    </source>
</evidence>
<evidence type="ECO:0000313" key="8">
    <source>
        <dbReference type="RefSeq" id="XP_010837407.1"/>
    </source>
</evidence>
<dbReference type="PANTHER" id="PTHR11616">
    <property type="entry name" value="SODIUM/CHLORIDE DEPENDENT TRANSPORTER"/>
    <property type="match status" value="1"/>
</dbReference>
<dbReference type="PANTHER" id="PTHR11616:SF96">
    <property type="entry name" value="SODIUM- AND CHLORIDE-DEPENDENT CREATINE TRANSPORTER 1"/>
    <property type="match status" value="1"/>
</dbReference>
<evidence type="ECO:0000256" key="3">
    <source>
        <dbReference type="ARBA" id="ARBA00022692"/>
    </source>
</evidence>
<organism evidence="7 8">
    <name type="scientific">Bison bison bison</name>
    <name type="common">North American plains bison</name>
    <dbReference type="NCBI Taxonomy" id="43346"/>
    <lineage>
        <taxon>Eukaryota</taxon>
        <taxon>Metazoa</taxon>
        <taxon>Chordata</taxon>
        <taxon>Craniata</taxon>
        <taxon>Vertebrata</taxon>
        <taxon>Euteleostomi</taxon>
        <taxon>Mammalia</taxon>
        <taxon>Eutheria</taxon>
        <taxon>Laurasiatheria</taxon>
        <taxon>Artiodactyla</taxon>
        <taxon>Ruminantia</taxon>
        <taxon>Pecora</taxon>
        <taxon>Bovidae</taxon>
        <taxon>Bovinae</taxon>
        <taxon>Bison</taxon>
    </lineage>
</organism>
<dbReference type="KEGG" id="bbis:104987968"/>
<dbReference type="Proteomes" id="UP000515208">
    <property type="component" value="Unplaced"/>
</dbReference>
<evidence type="ECO:0000256" key="1">
    <source>
        <dbReference type="ARBA" id="ARBA00004141"/>
    </source>
</evidence>
<protein>
    <submittedName>
        <fullName evidence="8">Sodium- and chloride-dependent creatine transporter 1-like</fullName>
    </submittedName>
</protein>
<feature type="transmembrane region" description="Helical" evidence="6">
    <location>
        <begin position="140"/>
        <end position="157"/>
    </location>
</feature>
<evidence type="ECO:0000313" key="7">
    <source>
        <dbReference type="Proteomes" id="UP000515208"/>
    </source>
</evidence>
<dbReference type="AlphaFoldDB" id="A0A6P3HDJ0"/>
<name>A0A6P3HDJ0_BISBB</name>
<accession>A0A6P3HDJ0</accession>
<dbReference type="GO" id="GO:0005332">
    <property type="term" value="F:gamma-aminobutyric acid:sodium:chloride symporter activity"/>
    <property type="evidence" value="ECO:0007669"/>
    <property type="project" value="TreeGrafter"/>
</dbReference>
<dbReference type="GeneID" id="104987968"/>
<reference evidence="8" key="1">
    <citation type="submission" date="2025-08" db="UniProtKB">
        <authorList>
            <consortium name="RefSeq"/>
        </authorList>
    </citation>
    <scope>IDENTIFICATION</scope>
    <source>
        <tissue evidence="8">Blood</tissue>
    </source>
</reference>
<dbReference type="GO" id="GO:0005886">
    <property type="term" value="C:plasma membrane"/>
    <property type="evidence" value="ECO:0007669"/>
    <property type="project" value="TreeGrafter"/>
</dbReference>
<keyword evidence="5 6" id="KW-0472">Membrane</keyword>
<feature type="transmembrane region" description="Helical" evidence="6">
    <location>
        <begin position="12"/>
        <end position="32"/>
    </location>
</feature>
<keyword evidence="4 6" id="KW-1133">Transmembrane helix</keyword>
<gene>
    <name evidence="8" type="primary">LOC104987968</name>
</gene>
<dbReference type="SUPFAM" id="SSF161070">
    <property type="entry name" value="SNF-like"/>
    <property type="match status" value="2"/>
</dbReference>
<dbReference type="InterPro" id="IPR000175">
    <property type="entry name" value="Na/ntran_symport"/>
</dbReference>
<evidence type="ECO:0000256" key="6">
    <source>
        <dbReference type="SAM" id="Phobius"/>
    </source>
</evidence>
<feature type="transmembrane region" description="Helical" evidence="6">
    <location>
        <begin position="102"/>
        <end position="120"/>
    </location>
</feature>
<feature type="transmembrane region" description="Helical" evidence="6">
    <location>
        <begin position="178"/>
        <end position="198"/>
    </location>
</feature>
<keyword evidence="7" id="KW-1185">Reference proteome</keyword>
<dbReference type="RefSeq" id="XP_010837407.1">
    <property type="nucleotide sequence ID" value="XM_010839105.1"/>
</dbReference>
<dbReference type="Pfam" id="PF00209">
    <property type="entry name" value="SNF"/>
    <property type="match status" value="2"/>
</dbReference>
<proteinExistence type="predicted"/>
<comment type="subcellular location">
    <subcellularLocation>
        <location evidence="1">Membrane</location>
        <topology evidence="1">Multi-pass membrane protein</topology>
    </subcellularLocation>
</comment>
<feature type="transmembrane region" description="Helical" evidence="6">
    <location>
        <begin position="218"/>
        <end position="238"/>
    </location>
</feature>
<evidence type="ECO:0000256" key="5">
    <source>
        <dbReference type="ARBA" id="ARBA00023136"/>
    </source>
</evidence>
<keyword evidence="2" id="KW-0813">Transport</keyword>
<keyword evidence="3 6" id="KW-0812">Transmembrane</keyword>
<dbReference type="InterPro" id="IPR037272">
    <property type="entry name" value="SNS_sf"/>
</dbReference>